<accession>A0A848HHE0</accession>
<feature type="domain" description="HTH marR-type" evidence="1">
    <location>
        <begin position="16"/>
        <end position="145"/>
    </location>
</feature>
<dbReference type="InterPro" id="IPR000835">
    <property type="entry name" value="HTH_MarR-typ"/>
</dbReference>
<evidence type="ECO:0000313" key="2">
    <source>
        <dbReference type="EMBL" id="NML47098.1"/>
    </source>
</evidence>
<evidence type="ECO:0000313" key="3">
    <source>
        <dbReference type="Proteomes" id="UP000541185"/>
    </source>
</evidence>
<gene>
    <name evidence="2" type="ORF">HHL11_25355</name>
</gene>
<evidence type="ECO:0000259" key="1">
    <source>
        <dbReference type="PROSITE" id="PS50995"/>
    </source>
</evidence>
<dbReference type="PANTHER" id="PTHR33164:SF43">
    <property type="entry name" value="HTH-TYPE TRANSCRIPTIONAL REPRESSOR YETL"/>
    <property type="match status" value="1"/>
</dbReference>
<proteinExistence type="predicted"/>
<organism evidence="2 3">
    <name type="scientific">Ramlibacter agri</name>
    <dbReference type="NCBI Taxonomy" id="2728837"/>
    <lineage>
        <taxon>Bacteria</taxon>
        <taxon>Pseudomonadati</taxon>
        <taxon>Pseudomonadota</taxon>
        <taxon>Betaproteobacteria</taxon>
        <taxon>Burkholderiales</taxon>
        <taxon>Comamonadaceae</taxon>
        <taxon>Ramlibacter</taxon>
    </lineage>
</organism>
<dbReference type="SUPFAM" id="SSF46785">
    <property type="entry name" value="Winged helix' DNA-binding domain"/>
    <property type="match status" value="1"/>
</dbReference>
<dbReference type="GO" id="GO:0006950">
    <property type="term" value="P:response to stress"/>
    <property type="evidence" value="ECO:0007669"/>
    <property type="project" value="TreeGrafter"/>
</dbReference>
<dbReference type="EMBL" id="JABBFX010000003">
    <property type="protein sequence ID" value="NML47098.1"/>
    <property type="molecule type" value="Genomic_DNA"/>
</dbReference>
<dbReference type="PROSITE" id="PS50995">
    <property type="entry name" value="HTH_MARR_2"/>
    <property type="match status" value="1"/>
</dbReference>
<keyword evidence="3" id="KW-1185">Reference proteome</keyword>
<dbReference type="Gene3D" id="1.10.10.10">
    <property type="entry name" value="Winged helix-like DNA-binding domain superfamily/Winged helix DNA-binding domain"/>
    <property type="match status" value="1"/>
</dbReference>
<sequence length="174" mass="19253">MSVALRDPQAPDDLLNYRLLRLLALAGAPVIRLCEGRYGVTRREFRLLTLVVEAGSISPSRLGEVAHLDVARSSRVVAALLKKQLVRREVQDGDRRFAVIAATPKGLELHRELFPLIAEVNRQVVSVLDAKQLDALDEILTVLTQHADTVNRSIFLDVSADRGRARARASDESL</sequence>
<dbReference type="Proteomes" id="UP000541185">
    <property type="component" value="Unassembled WGS sequence"/>
</dbReference>
<dbReference type="SMART" id="SM00347">
    <property type="entry name" value="HTH_MARR"/>
    <property type="match status" value="1"/>
</dbReference>
<name>A0A848HHE0_9BURK</name>
<dbReference type="InterPro" id="IPR036390">
    <property type="entry name" value="WH_DNA-bd_sf"/>
</dbReference>
<dbReference type="RefSeq" id="WP_169421397.1">
    <property type="nucleotide sequence ID" value="NZ_JABBFX010000003.1"/>
</dbReference>
<reference evidence="2 3" key="1">
    <citation type="submission" date="2020-04" db="EMBL/GenBank/DDBJ databases">
        <title>Ramlibacter sp. G-1-2-2 isolated from soil.</title>
        <authorList>
            <person name="Dahal R.H."/>
        </authorList>
    </citation>
    <scope>NUCLEOTIDE SEQUENCE [LARGE SCALE GENOMIC DNA]</scope>
    <source>
        <strain evidence="2 3">G-1-2-2</strain>
    </source>
</reference>
<dbReference type="InterPro" id="IPR036388">
    <property type="entry name" value="WH-like_DNA-bd_sf"/>
</dbReference>
<dbReference type="AlphaFoldDB" id="A0A848HHE0"/>
<dbReference type="GO" id="GO:0003700">
    <property type="term" value="F:DNA-binding transcription factor activity"/>
    <property type="evidence" value="ECO:0007669"/>
    <property type="project" value="InterPro"/>
</dbReference>
<protein>
    <submittedName>
        <fullName evidence="2">MarR family transcriptional regulator</fullName>
    </submittedName>
</protein>
<dbReference type="InterPro" id="IPR039422">
    <property type="entry name" value="MarR/SlyA-like"/>
</dbReference>
<comment type="caution">
    <text evidence="2">The sequence shown here is derived from an EMBL/GenBank/DDBJ whole genome shotgun (WGS) entry which is preliminary data.</text>
</comment>
<dbReference type="PRINTS" id="PR00598">
    <property type="entry name" value="HTHMARR"/>
</dbReference>
<dbReference type="Pfam" id="PF01047">
    <property type="entry name" value="MarR"/>
    <property type="match status" value="1"/>
</dbReference>
<dbReference type="PANTHER" id="PTHR33164">
    <property type="entry name" value="TRANSCRIPTIONAL REGULATOR, MARR FAMILY"/>
    <property type="match status" value="1"/>
</dbReference>